<evidence type="ECO:0000256" key="1">
    <source>
        <dbReference type="ARBA" id="ARBA00005898"/>
    </source>
</evidence>
<evidence type="ECO:0000259" key="10">
    <source>
        <dbReference type="Pfam" id="PF02875"/>
    </source>
</evidence>
<feature type="domain" description="Mur ligase central" evidence="11">
    <location>
        <begin position="122"/>
        <end position="319"/>
    </location>
</feature>
<feature type="binding site" evidence="7">
    <location>
        <position position="43"/>
    </location>
    <ligand>
        <name>UDP-N-acetyl-alpha-D-muramoyl-L-alanyl-D-glutamate</name>
        <dbReference type="ChEBI" id="CHEBI:83900"/>
    </ligand>
</feature>
<reference evidence="13" key="1">
    <citation type="journal article" date="2019" name="Int. J. Syst. Evol. Microbiol.">
        <title>The Global Catalogue of Microorganisms (GCM) 10K type strain sequencing project: providing services to taxonomists for standard genome sequencing and annotation.</title>
        <authorList>
            <consortium name="The Broad Institute Genomics Platform"/>
            <consortium name="The Broad Institute Genome Sequencing Center for Infectious Disease"/>
            <person name="Wu L."/>
            <person name="Ma J."/>
        </authorList>
    </citation>
    <scope>NUCLEOTIDE SEQUENCE [LARGE SCALE GENOMIC DNA]</scope>
    <source>
        <strain evidence="13">JCM 10425</strain>
    </source>
</reference>
<dbReference type="GO" id="GO:0016874">
    <property type="term" value="F:ligase activity"/>
    <property type="evidence" value="ECO:0007669"/>
    <property type="project" value="UniProtKB-KW"/>
</dbReference>
<keyword evidence="2 7" id="KW-0132">Cell division</keyword>
<feature type="short sequence motif" description="Meso-diaminopimelate recognition motif" evidence="7">
    <location>
        <begin position="423"/>
        <end position="426"/>
    </location>
</feature>
<feature type="binding site" evidence="7">
    <location>
        <begin position="166"/>
        <end position="167"/>
    </location>
    <ligand>
        <name>UDP-N-acetyl-alpha-D-muramoyl-L-alanyl-D-glutamate</name>
        <dbReference type="ChEBI" id="CHEBI:83900"/>
    </ligand>
</feature>
<feature type="binding site" evidence="7">
    <location>
        <begin position="124"/>
        <end position="130"/>
    </location>
    <ligand>
        <name>ATP</name>
        <dbReference type="ChEBI" id="CHEBI:30616"/>
    </ligand>
</feature>
<dbReference type="PANTHER" id="PTHR23135:SF4">
    <property type="entry name" value="UDP-N-ACETYLMURAMOYL-L-ALANYL-D-GLUTAMATE--2,6-DIAMINOPIMELATE LIGASE MURE HOMOLOG, CHLOROPLASTIC"/>
    <property type="match status" value="1"/>
</dbReference>
<dbReference type="Gene3D" id="3.90.190.20">
    <property type="entry name" value="Mur ligase, C-terminal domain"/>
    <property type="match status" value="1"/>
</dbReference>
<feature type="binding site" evidence="7">
    <location>
        <position position="201"/>
    </location>
    <ligand>
        <name>UDP-N-acetyl-alpha-D-muramoyl-L-alanyl-D-glutamate</name>
        <dbReference type="ChEBI" id="CHEBI:83900"/>
    </ligand>
</feature>
<comment type="similarity">
    <text evidence="1 7">Belongs to the MurCDEF family. MurE subfamily.</text>
</comment>
<proteinExistence type="inferred from homology"/>
<name>A0ABP3D1U6_9ACTN</name>
<dbReference type="InterPro" id="IPR000713">
    <property type="entry name" value="Mur_ligase_N"/>
</dbReference>
<evidence type="ECO:0000256" key="3">
    <source>
        <dbReference type="ARBA" id="ARBA00022960"/>
    </source>
</evidence>
<comment type="PTM">
    <text evidence="7">Carboxylation is probably crucial for Mg(2+) binding and, consequently, for the gamma-phosphate positioning of ATP.</text>
</comment>
<dbReference type="SUPFAM" id="SSF63418">
    <property type="entry name" value="MurE/MurF N-terminal domain"/>
    <property type="match status" value="1"/>
</dbReference>
<comment type="subcellular location">
    <subcellularLocation>
        <location evidence="7 8">Cytoplasm</location>
    </subcellularLocation>
</comment>
<dbReference type="InterPro" id="IPR035911">
    <property type="entry name" value="MurE/MurF_N"/>
</dbReference>
<keyword evidence="7" id="KW-0963">Cytoplasm</keyword>
<evidence type="ECO:0000259" key="9">
    <source>
        <dbReference type="Pfam" id="PF01225"/>
    </source>
</evidence>
<dbReference type="Proteomes" id="UP001500967">
    <property type="component" value="Unassembled WGS sequence"/>
</dbReference>
<feature type="modified residue" description="N6-carboxylysine" evidence="7">
    <location>
        <position position="233"/>
    </location>
</feature>
<feature type="binding site" evidence="7">
    <location>
        <begin position="423"/>
        <end position="426"/>
    </location>
    <ligand>
        <name>meso-2,6-diaminopimelate</name>
        <dbReference type="ChEBI" id="CHEBI:57791"/>
    </ligand>
</feature>
<keyword evidence="7" id="KW-0460">Magnesium</keyword>
<dbReference type="Pfam" id="PF01225">
    <property type="entry name" value="Mur_ligase"/>
    <property type="match status" value="1"/>
</dbReference>
<dbReference type="SUPFAM" id="SSF53623">
    <property type="entry name" value="MurD-like peptide ligases, catalytic domain"/>
    <property type="match status" value="1"/>
</dbReference>
<comment type="catalytic activity">
    <reaction evidence="7">
        <text>UDP-N-acetyl-alpha-D-muramoyl-L-alanyl-D-glutamate + meso-2,6-diaminopimelate + ATP = UDP-N-acetyl-alpha-D-muramoyl-L-alanyl-gamma-D-glutamyl-meso-2,6-diaminopimelate + ADP + phosphate + H(+)</text>
        <dbReference type="Rhea" id="RHEA:23676"/>
        <dbReference type="ChEBI" id="CHEBI:15378"/>
        <dbReference type="ChEBI" id="CHEBI:30616"/>
        <dbReference type="ChEBI" id="CHEBI:43474"/>
        <dbReference type="ChEBI" id="CHEBI:57791"/>
        <dbReference type="ChEBI" id="CHEBI:83900"/>
        <dbReference type="ChEBI" id="CHEBI:83905"/>
        <dbReference type="ChEBI" id="CHEBI:456216"/>
        <dbReference type="EC" id="6.3.2.13"/>
    </reaction>
</comment>
<feature type="domain" description="Mur ligase N-terminal catalytic" evidence="9">
    <location>
        <begin position="36"/>
        <end position="108"/>
    </location>
</feature>
<comment type="caution">
    <text evidence="12">The sequence shown here is derived from an EMBL/GenBank/DDBJ whole genome shotgun (WGS) entry which is preliminary data.</text>
</comment>
<keyword evidence="7" id="KW-0547">Nucleotide-binding</keyword>
<accession>A0ABP3D1U6</accession>
<keyword evidence="13" id="KW-1185">Reference proteome</keyword>
<keyword evidence="3 7" id="KW-0133">Cell shape</keyword>
<evidence type="ECO:0000313" key="12">
    <source>
        <dbReference type="EMBL" id="GAA0220156.1"/>
    </source>
</evidence>
<evidence type="ECO:0000256" key="4">
    <source>
        <dbReference type="ARBA" id="ARBA00022984"/>
    </source>
</evidence>
<dbReference type="InterPro" id="IPR036615">
    <property type="entry name" value="Mur_ligase_C_dom_sf"/>
</dbReference>
<dbReference type="Pfam" id="PF08245">
    <property type="entry name" value="Mur_ligase_M"/>
    <property type="match status" value="1"/>
</dbReference>
<dbReference type="NCBIfam" id="NF001124">
    <property type="entry name" value="PRK00139.1-2"/>
    <property type="match status" value="1"/>
</dbReference>
<keyword evidence="4 7" id="KW-0573">Peptidoglycan synthesis</keyword>
<dbReference type="Gene3D" id="3.40.1390.10">
    <property type="entry name" value="MurE/MurF, N-terminal domain"/>
    <property type="match status" value="1"/>
</dbReference>
<gene>
    <name evidence="7" type="primary">murE</name>
    <name evidence="12" type="ORF">GCM10009539_01820</name>
</gene>
<dbReference type="NCBIfam" id="NF001126">
    <property type="entry name" value="PRK00139.1-4"/>
    <property type="match status" value="1"/>
</dbReference>
<keyword evidence="5 7" id="KW-0131">Cell cycle</keyword>
<keyword evidence="7" id="KW-0067">ATP-binding</keyword>
<comment type="cofactor">
    <cofactor evidence="7">
        <name>Mg(2+)</name>
        <dbReference type="ChEBI" id="CHEBI:18420"/>
    </cofactor>
</comment>
<dbReference type="PANTHER" id="PTHR23135">
    <property type="entry name" value="MUR LIGASE FAMILY MEMBER"/>
    <property type="match status" value="1"/>
</dbReference>
<comment type="function">
    <text evidence="7">Catalyzes the addition of meso-diaminopimelic acid to the nucleotide precursor UDP-N-acetylmuramoyl-L-alanyl-D-glutamate (UMAG) in the biosynthesis of bacterial cell-wall peptidoglycan.</text>
</comment>
<feature type="domain" description="Mur ligase C-terminal" evidence="10">
    <location>
        <begin position="343"/>
        <end position="481"/>
    </location>
</feature>
<dbReference type="InterPro" id="IPR036565">
    <property type="entry name" value="Mur-like_cat_sf"/>
</dbReference>
<feature type="binding site" evidence="7">
    <location>
        <position position="479"/>
    </location>
    <ligand>
        <name>meso-2,6-diaminopimelate</name>
        <dbReference type="ChEBI" id="CHEBI:57791"/>
    </ligand>
</feature>
<evidence type="ECO:0000256" key="2">
    <source>
        <dbReference type="ARBA" id="ARBA00022618"/>
    </source>
</evidence>
<dbReference type="SUPFAM" id="SSF53244">
    <property type="entry name" value="MurD-like peptide ligases, peptide-binding domain"/>
    <property type="match status" value="1"/>
</dbReference>
<evidence type="ECO:0000259" key="11">
    <source>
        <dbReference type="Pfam" id="PF08245"/>
    </source>
</evidence>
<keyword evidence="7 12" id="KW-0436">Ligase</keyword>
<protein>
    <recommendedName>
        <fullName evidence="7">UDP-N-acetylmuramoyl-L-alanyl-D-glutamate--2,6-diaminopimelate ligase</fullName>
        <ecNumber evidence="7">6.3.2.13</ecNumber>
    </recommendedName>
    <alternativeName>
        <fullName evidence="7">Meso-A2pm-adding enzyme</fullName>
    </alternativeName>
    <alternativeName>
        <fullName evidence="7">Meso-diaminopimelate-adding enzyme</fullName>
    </alternativeName>
    <alternativeName>
        <fullName evidence="7">UDP-MurNAc-L-Ala-D-Glu:meso-diaminopimelate ligase</fullName>
    </alternativeName>
    <alternativeName>
        <fullName evidence="7">UDP-MurNAc-tripeptide synthetase</fullName>
    </alternativeName>
    <alternativeName>
        <fullName evidence="7">UDP-N-acetylmuramyl-tripeptide synthetase</fullName>
    </alternativeName>
</protein>
<evidence type="ECO:0000256" key="7">
    <source>
        <dbReference type="HAMAP-Rule" id="MF_00208"/>
    </source>
</evidence>
<dbReference type="InterPro" id="IPR004101">
    <property type="entry name" value="Mur_ligase_C"/>
</dbReference>
<dbReference type="Gene3D" id="3.40.1190.10">
    <property type="entry name" value="Mur-like, catalytic domain"/>
    <property type="match status" value="1"/>
</dbReference>
<feature type="binding site" evidence="7">
    <location>
        <position position="399"/>
    </location>
    <ligand>
        <name>meso-2,6-diaminopimelate</name>
        <dbReference type="ChEBI" id="CHEBI:57791"/>
    </ligand>
</feature>
<dbReference type="Pfam" id="PF02875">
    <property type="entry name" value="Mur_ligase_C"/>
    <property type="match status" value="1"/>
</dbReference>
<feature type="binding site" evidence="7">
    <location>
        <position position="483"/>
    </location>
    <ligand>
        <name>meso-2,6-diaminopimelate</name>
        <dbReference type="ChEBI" id="CHEBI:57791"/>
    </ligand>
</feature>
<comment type="caution">
    <text evidence="7">Lacks conserved residue(s) required for the propagation of feature annotation.</text>
</comment>
<dbReference type="EMBL" id="BAAAGX010000001">
    <property type="protein sequence ID" value="GAA0220156.1"/>
    <property type="molecule type" value="Genomic_DNA"/>
</dbReference>
<feature type="binding site" evidence="7">
    <location>
        <position position="193"/>
    </location>
    <ligand>
        <name>UDP-N-acetyl-alpha-D-muramoyl-L-alanyl-D-glutamate</name>
        <dbReference type="ChEBI" id="CHEBI:83900"/>
    </ligand>
</feature>
<evidence type="ECO:0000313" key="13">
    <source>
        <dbReference type="Proteomes" id="UP001500967"/>
    </source>
</evidence>
<dbReference type="EC" id="6.3.2.13" evidence="7"/>
<dbReference type="InterPro" id="IPR005761">
    <property type="entry name" value="UDP-N-AcMur-Glu-dNH2Pim_ligase"/>
</dbReference>
<comment type="pathway">
    <text evidence="7 8">Cell wall biogenesis; peptidoglycan biosynthesis.</text>
</comment>
<keyword evidence="6 7" id="KW-0961">Cell wall biogenesis/degradation</keyword>
<sequence>MAVSNASVPRPASPAAVPVTELAGLVGGSTTGDAVVTGVTHDSSAVRPGDLFAALPGARTHGARFAARAVEAGAVAVLTDAAGAEFVDGVPLIVVDDPRAVLGTVSARVYGDPSAALTVVGITGTNGKTTTAYLIEAGLRAAGHVTALLGTVETRIAGERLASARTTPEAPDLQALLAVARERGVTAVVMEVSSHALALDRVAAVRFAVGAFTNLGVDHLDFHTDVEDYFRAKARLFDGRSEHAVVNVDDAAGRRLVRPGVTTVSAAGAPDATWRVVERGPDGFVQDFVVDGPDGAHTAARVAMPGAYSIENAVLALAVLRSVGVPLDVAVAAVADAGQVPGRMERVTGAAGGPTGSAEGPAGVVDYAHDPGSVAAALAALRPFTAGKLICVLGCGGDRDAGKRPLMGEAAARGADVFVATDDNPRSEDPATIRTAMLGGVARVPAAERAEVVEVGDRAAAIAAAVEQAGPGDCVAVLGKGHEQGQEVAGVVHPFDDREVLAAALAAVGTRGARA</sequence>
<dbReference type="NCBIfam" id="TIGR01085">
    <property type="entry name" value="murE"/>
    <property type="match status" value="1"/>
</dbReference>
<evidence type="ECO:0000256" key="8">
    <source>
        <dbReference type="RuleBase" id="RU004135"/>
    </source>
</evidence>
<dbReference type="HAMAP" id="MF_00208">
    <property type="entry name" value="MurE"/>
    <property type="match status" value="1"/>
</dbReference>
<evidence type="ECO:0000256" key="6">
    <source>
        <dbReference type="ARBA" id="ARBA00023316"/>
    </source>
</evidence>
<dbReference type="InterPro" id="IPR013221">
    <property type="entry name" value="Mur_ligase_cen"/>
</dbReference>
<organism evidence="12 13">
    <name type="scientific">Cryptosporangium japonicum</name>
    <dbReference type="NCBI Taxonomy" id="80872"/>
    <lineage>
        <taxon>Bacteria</taxon>
        <taxon>Bacillati</taxon>
        <taxon>Actinomycetota</taxon>
        <taxon>Actinomycetes</taxon>
        <taxon>Cryptosporangiales</taxon>
        <taxon>Cryptosporangiaceae</taxon>
        <taxon>Cryptosporangium</taxon>
    </lineage>
</organism>
<evidence type="ECO:0000256" key="5">
    <source>
        <dbReference type="ARBA" id="ARBA00023306"/>
    </source>
</evidence>